<gene>
    <name evidence="2" type="ORF">CATMQ487_30070</name>
</gene>
<dbReference type="Proteomes" id="UP001057498">
    <property type="component" value="Chromosome"/>
</dbReference>
<dbReference type="RefSeq" id="WP_251969356.1">
    <property type="nucleotide sequence ID" value="NZ_AP025730.1"/>
</dbReference>
<accession>A0ABM7YNG9</accession>
<keyword evidence="3" id="KW-1185">Reference proteome</keyword>
<dbReference type="PANTHER" id="PTHR37315">
    <property type="entry name" value="UPF0311 PROTEIN BLR7842"/>
    <property type="match status" value="1"/>
</dbReference>
<proteinExistence type="inferred from homology"/>
<dbReference type="PANTHER" id="PTHR37315:SF1">
    <property type="entry name" value="UPF0311 PROTEIN BLR7842"/>
    <property type="match status" value="1"/>
</dbReference>
<comment type="similarity">
    <text evidence="1">Belongs to the UPF0311 family.</text>
</comment>
<dbReference type="HAMAP" id="MF_00775">
    <property type="entry name" value="UPF0311"/>
    <property type="match status" value="1"/>
</dbReference>
<dbReference type="InterPro" id="IPR020915">
    <property type="entry name" value="UPF0311"/>
</dbReference>
<dbReference type="Gene3D" id="2.40.160.20">
    <property type="match status" value="1"/>
</dbReference>
<sequence>MTLQFRHAFRLDVDLRPAVEVGPTYVGMRRVIPITGGRFSGERIRGVILPGGADWNVIRPDGITHVWARYEIQADDGAVISVINEGLGRVSPEQMAHIFSGNSAQVRDWYTRTTPKFETAAPQHRWLNESIFVGDLLPPTDNPWAVSIEVYEVL</sequence>
<evidence type="ECO:0000313" key="2">
    <source>
        <dbReference type="EMBL" id="BDI06037.1"/>
    </source>
</evidence>
<evidence type="ECO:0000313" key="3">
    <source>
        <dbReference type="Proteomes" id="UP001057498"/>
    </source>
</evidence>
<protein>
    <recommendedName>
        <fullName evidence="1">UPF0311 protein CATMQ487_30070</fullName>
    </recommendedName>
</protein>
<dbReference type="Pfam" id="PF11578">
    <property type="entry name" value="DUF3237"/>
    <property type="match status" value="1"/>
</dbReference>
<name>A0ABM7YNG9_9BURK</name>
<dbReference type="EMBL" id="AP025730">
    <property type="protein sequence ID" value="BDI06037.1"/>
    <property type="molecule type" value="Genomic_DNA"/>
</dbReference>
<reference evidence="2" key="1">
    <citation type="submission" date="2022-04" db="EMBL/GenBank/DDBJ databases">
        <title>Whole genome sequence of Sphaerotilus sp. FB-5.</title>
        <authorList>
            <person name="Takeda M."/>
            <person name="Narihara S."/>
            <person name="Akimoto M."/>
            <person name="Akimoto R."/>
            <person name="Nishiyashiki S."/>
            <person name="Murakami T."/>
        </authorList>
    </citation>
    <scope>NUCLEOTIDE SEQUENCE</scope>
    <source>
        <strain evidence="2">FB-5</strain>
    </source>
</reference>
<organism evidence="2 3">
    <name type="scientific">Sphaerotilus microaerophilus</name>
    <dbReference type="NCBI Taxonomy" id="2914710"/>
    <lineage>
        <taxon>Bacteria</taxon>
        <taxon>Pseudomonadati</taxon>
        <taxon>Pseudomonadota</taxon>
        <taxon>Betaproteobacteria</taxon>
        <taxon>Burkholderiales</taxon>
        <taxon>Sphaerotilaceae</taxon>
        <taxon>Sphaerotilus</taxon>
    </lineage>
</organism>
<evidence type="ECO:0000256" key="1">
    <source>
        <dbReference type="HAMAP-Rule" id="MF_00775"/>
    </source>
</evidence>